<name>A0A4R6V7K8_9ACTN</name>
<dbReference type="PANTHER" id="PTHR33164">
    <property type="entry name" value="TRANSCRIPTIONAL REGULATOR, MARR FAMILY"/>
    <property type="match status" value="1"/>
</dbReference>
<feature type="compositionally biased region" description="Basic and acidic residues" evidence="1">
    <location>
        <begin position="162"/>
        <end position="174"/>
    </location>
</feature>
<organism evidence="3 4">
    <name type="scientific">Actinorugispora endophytica</name>
    <dbReference type="NCBI Taxonomy" id="1605990"/>
    <lineage>
        <taxon>Bacteria</taxon>
        <taxon>Bacillati</taxon>
        <taxon>Actinomycetota</taxon>
        <taxon>Actinomycetes</taxon>
        <taxon>Streptosporangiales</taxon>
        <taxon>Nocardiopsidaceae</taxon>
        <taxon>Actinorugispora</taxon>
    </lineage>
</organism>
<reference evidence="3 4" key="1">
    <citation type="submission" date="2019-03" db="EMBL/GenBank/DDBJ databases">
        <title>Genomic Encyclopedia of Type Strains, Phase IV (KMG-IV): sequencing the most valuable type-strain genomes for metagenomic binning, comparative biology and taxonomic classification.</title>
        <authorList>
            <person name="Goeker M."/>
        </authorList>
    </citation>
    <scope>NUCLEOTIDE SEQUENCE [LARGE SCALE GENOMIC DNA]</scope>
    <source>
        <strain evidence="3 4">DSM 46770</strain>
    </source>
</reference>
<accession>A0A4R6V7K8</accession>
<dbReference type="OrthoDB" id="3821431at2"/>
<dbReference type="GO" id="GO:0006950">
    <property type="term" value="P:response to stress"/>
    <property type="evidence" value="ECO:0007669"/>
    <property type="project" value="TreeGrafter"/>
</dbReference>
<keyword evidence="4" id="KW-1185">Reference proteome</keyword>
<evidence type="ECO:0000259" key="2">
    <source>
        <dbReference type="PROSITE" id="PS50995"/>
    </source>
</evidence>
<sequence length="174" mass="19855">MAEPARLNARELRSWTGYHRMSARFAACLNQSLLKDAGLSYADYEILVALRECPEGRMSAGELRCELRWEKSRLSHQLRRMQERGLVRRETNPADARSAVVRLLDKGRCAIEKATPHHTARLRADLFDLLTEEQIDTLADISETVLAHLERREAEALPDGPHGIERIEREATGR</sequence>
<dbReference type="PROSITE" id="PS50995">
    <property type="entry name" value="HTH_MARR_2"/>
    <property type="match status" value="1"/>
</dbReference>
<dbReference type="RefSeq" id="WP_133741628.1">
    <property type="nucleotide sequence ID" value="NZ_SNYN01000007.1"/>
</dbReference>
<dbReference type="AlphaFoldDB" id="A0A4R6V7K8"/>
<proteinExistence type="predicted"/>
<dbReference type="InterPro" id="IPR039422">
    <property type="entry name" value="MarR/SlyA-like"/>
</dbReference>
<gene>
    <name evidence="3" type="ORF">EV190_107115</name>
</gene>
<evidence type="ECO:0000313" key="3">
    <source>
        <dbReference type="EMBL" id="TDQ52283.1"/>
    </source>
</evidence>
<dbReference type="EMBL" id="SNYN01000007">
    <property type="protein sequence ID" value="TDQ52283.1"/>
    <property type="molecule type" value="Genomic_DNA"/>
</dbReference>
<evidence type="ECO:0000313" key="4">
    <source>
        <dbReference type="Proteomes" id="UP000295281"/>
    </source>
</evidence>
<dbReference type="GO" id="GO:0003700">
    <property type="term" value="F:DNA-binding transcription factor activity"/>
    <property type="evidence" value="ECO:0007669"/>
    <property type="project" value="InterPro"/>
</dbReference>
<dbReference type="Pfam" id="PF12802">
    <property type="entry name" value="MarR_2"/>
    <property type="match status" value="1"/>
</dbReference>
<dbReference type="SMART" id="SM00347">
    <property type="entry name" value="HTH_MARR"/>
    <property type="match status" value="1"/>
</dbReference>
<dbReference type="InterPro" id="IPR036388">
    <property type="entry name" value="WH-like_DNA-bd_sf"/>
</dbReference>
<evidence type="ECO:0000256" key="1">
    <source>
        <dbReference type="SAM" id="MobiDB-lite"/>
    </source>
</evidence>
<dbReference type="SUPFAM" id="SSF46785">
    <property type="entry name" value="Winged helix' DNA-binding domain"/>
    <property type="match status" value="1"/>
</dbReference>
<feature type="domain" description="HTH marR-type" evidence="2">
    <location>
        <begin position="1"/>
        <end position="147"/>
    </location>
</feature>
<dbReference type="InterPro" id="IPR036390">
    <property type="entry name" value="WH_DNA-bd_sf"/>
</dbReference>
<keyword evidence="3" id="KW-0238">DNA-binding</keyword>
<dbReference type="GO" id="GO:0003677">
    <property type="term" value="F:DNA binding"/>
    <property type="evidence" value="ECO:0007669"/>
    <property type="project" value="UniProtKB-KW"/>
</dbReference>
<dbReference type="Proteomes" id="UP000295281">
    <property type="component" value="Unassembled WGS sequence"/>
</dbReference>
<comment type="caution">
    <text evidence="3">The sequence shown here is derived from an EMBL/GenBank/DDBJ whole genome shotgun (WGS) entry which is preliminary data.</text>
</comment>
<feature type="region of interest" description="Disordered" evidence="1">
    <location>
        <begin position="152"/>
        <end position="174"/>
    </location>
</feature>
<dbReference type="InterPro" id="IPR000835">
    <property type="entry name" value="HTH_MarR-typ"/>
</dbReference>
<dbReference type="PANTHER" id="PTHR33164:SF99">
    <property type="entry name" value="MARR FAMILY REGULATORY PROTEIN"/>
    <property type="match status" value="1"/>
</dbReference>
<protein>
    <submittedName>
        <fullName evidence="3">DNA-binding MarR family transcriptional regulator</fullName>
    </submittedName>
</protein>
<dbReference type="Gene3D" id="1.10.10.10">
    <property type="entry name" value="Winged helix-like DNA-binding domain superfamily/Winged helix DNA-binding domain"/>
    <property type="match status" value="1"/>
</dbReference>